<evidence type="ECO:0000313" key="1">
    <source>
        <dbReference type="EMBL" id="SFO95287.1"/>
    </source>
</evidence>
<sequence>MPPFSFFYALEENSPPEPHAGYFSRTFPVFASVHRVVDTIIENKERSFHRSSFYGHYTAEVNH</sequence>
<dbReference type="AlphaFoldDB" id="A0A1I5LDI8"/>
<keyword evidence="2" id="KW-1185">Reference proteome</keyword>
<evidence type="ECO:0000313" key="2">
    <source>
        <dbReference type="Proteomes" id="UP000198892"/>
    </source>
</evidence>
<dbReference type="Proteomes" id="UP000198892">
    <property type="component" value="Unassembled WGS sequence"/>
</dbReference>
<organism evidence="1 2">
    <name type="scientific">Salibacterium halotolerans</name>
    <dbReference type="NCBI Taxonomy" id="1884432"/>
    <lineage>
        <taxon>Bacteria</taxon>
        <taxon>Bacillati</taxon>
        <taxon>Bacillota</taxon>
        <taxon>Bacilli</taxon>
        <taxon>Bacillales</taxon>
        <taxon>Bacillaceae</taxon>
    </lineage>
</organism>
<proteinExistence type="predicted"/>
<dbReference type="EMBL" id="FOXD01000001">
    <property type="protein sequence ID" value="SFO95287.1"/>
    <property type="molecule type" value="Genomic_DNA"/>
</dbReference>
<name>A0A1I5LDI8_9BACI</name>
<gene>
    <name evidence="1" type="ORF">SAMN05518683_101202</name>
</gene>
<reference evidence="2" key="1">
    <citation type="submission" date="2016-10" db="EMBL/GenBank/DDBJ databases">
        <authorList>
            <person name="Varghese N."/>
            <person name="Submissions S."/>
        </authorList>
    </citation>
    <scope>NUCLEOTIDE SEQUENCE [LARGE SCALE GENOMIC DNA]</scope>
    <source>
        <strain evidence="2">S7</strain>
    </source>
</reference>
<accession>A0A1I5LDI8</accession>
<protein>
    <submittedName>
        <fullName evidence="1">Uncharacterized protein</fullName>
    </submittedName>
</protein>